<evidence type="ECO:0000256" key="3">
    <source>
        <dbReference type="ARBA" id="ARBA00022801"/>
    </source>
</evidence>
<comment type="caution">
    <text evidence="6">The sequence shown here is derived from an EMBL/GenBank/DDBJ whole genome shotgun (WGS) entry which is preliminary data.</text>
</comment>
<dbReference type="GO" id="GO:0016787">
    <property type="term" value="F:hydrolase activity"/>
    <property type="evidence" value="ECO:0007669"/>
    <property type="project" value="UniProtKB-KW"/>
</dbReference>
<dbReference type="STRING" id="642227.HA49_04460"/>
<evidence type="ECO:0000256" key="1">
    <source>
        <dbReference type="ARBA" id="ARBA00007749"/>
    </source>
</evidence>
<dbReference type="SMART" id="SM00849">
    <property type="entry name" value="Lactamase_B"/>
    <property type="match status" value="1"/>
</dbReference>
<dbReference type="RefSeq" id="WP_038017182.1">
    <property type="nucleotide sequence ID" value="NZ_JPKR02000001.1"/>
</dbReference>
<protein>
    <recommendedName>
        <fullName evidence="5">Metallo-beta-lactamase domain-containing protein</fullName>
    </recommendedName>
</protein>
<dbReference type="eggNOG" id="COG0491">
    <property type="taxonomic scope" value="Bacteria"/>
</dbReference>
<sequence>MMTADSYHLSNVAIKRVTEQFFSMQLVKLLPEGQNNLSPVGVEVDAQVEMSVNSWFIDGPEGRVLIDTAMGDGKDRSFSPLFNQRNSPWMDNLKRTVIGPDDIDYVLHPHLHTDLVGRNTVWNGKQWVPAFIHATWVCPQVVLDFVMSQQSIAREVVFGDSIAPIIECGPVVTLPNTATIFFLGITFYPTPGHSIGHMSIVLESEAETSIFCGDIMHTPLQVEHNTLSSVFGRDCVLAN</sequence>
<keyword evidence="7" id="KW-1185">Reference proteome</keyword>
<dbReference type="SUPFAM" id="SSF56281">
    <property type="entry name" value="Metallo-hydrolase/oxidoreductase"/>
    <property type="match status" value="1"/>
</dbReference>
<evidence type="ECO:0000256" key="4">
    <source>
        <dbReference type="ARBA" id="ARBA00022833"/>
    </source>
</evidence>
<dbReference type="PANTHER" id="PTHR42978">
    <property type="entry name" value="QUORUM-QUENCHING LACTONASE YTNP-RELATED-RELATED"/>
    <property type="match status" value="1"/>
</dbReference>
<name>A0A095UQW1_9GAMM</name>
<keyword evidence="4" id="KW-0862">Zinc</keyword>
<gene>
    <name evidence="6" type="ORF">HA49_04460</name>
</gene>
<dbReference type="InterPro" id="IPR036866">
    <property type="entry name" value="RibonucZ/Hydroxyglut_hydro"/>
</dbReference>
<organism evidence="6 7">
    <name type="scientific">Tatumella morbirosei</name>
    <dbReference type="NCBI Taxonomy" id="642227"/>
    <lineage>
        <taxon>Bacteria</taxon>
        <taxon>Pseudomonadati</taxon>
        <taxon>Pseudomonadota</taxon>
        <taxon>Gammaproteobacteria</taxon>
        <taxon>Enterobacterales</taxon>
        <taxon>Erwiniaceae</taxon>
        <taxon>Tatumella</taxon>
    </lineage>
</organism>
<dbReference type="AlphaFoldDB" id="A0A095UQW1"/>
<dbReference type="Pfam" id="PF00753">
    <property type="entry name" value="Lactamase_B"/>
    <property type="match status" value="1"/>
</dbReference>
<dbReference type="Proteomes" id="UP000029577">
    <property type="component" value="Unassembled WGS sequence"/>
</dbReference>
<reference evidence="6" key="1">
    <citation type="submission" date="2014-12" db="EMBL/GenBank/DDBJ databases">
        <title>The draft genome of the Tatumella morbirosei type strain, LMG23360T isolated from pineapple rot.</title>
        <authorList>
            <person name="Smits T.H."/>
            <person name="Palmer M."/>
            <person name="Venter S.N."/>
            <person name="Duffy B."/>
            <person name="Steenkamp E.T."/>
            <person name="Chan W.Y."/>
            <person name="Coutinho T.A."/>
            <person name="Coetzee M.P."/>
            <person name="De Maayer P."/>
        </authorList>
    </citation>
    <scope>NUCLEOTIDE SEQUENCE [LARGE SCALE GENOMIC DNA]</scope>
    <source>
        <strain evidence="6">LMG 23360</strain>
    </source>
</reference>
<dbReference type="EMBL" id="JPKR02000001">
    <property type="protein sequence ID" value="KGD76743.1"/>
    <property type="molecule type" value="Genomic_DNA"/>
</dbReference>
<dbReference type="PANTHER" id="PTHR42978:SF6">
    <property type="entry name" value="QUORUM-QUENCHING LACTONASE YTNP-RELATED"/>
    <property type="match status" value="1"/>
</dbReference>
<dbReference type="InterPro" id="IPR001279">
    <property type="entry name" value="Metallo-B-lactamas"/>
</dbReference>
<keyword evidence="3" id="KW-0378">Hydrolase</keyword>
<dbReference type="OrthoDB" id="5443440at2"/>
<dbReference type="CDD" id="cd16277">
    <property type="entry name" value="metallo-hydrolase-like_MBL-fold"/>
    <property type="match status" value="1"/>
</dbReference>
<accession>A0A095UQW1</accession>
<evidence type="ECO:0000313" key="7">
    <source>
        <dbReference type="Proteomes" id="UP000029577"/>
    </source>
</evidence>
<dbReference type="InterPro" id="IPR051013">
    <property type="entry name" value="MBL_superfamily_lactonases"/>
</dbReference>
<dbReference type="Gene3D" id="3.60.15.10">
    <property type="entry name" value="Ribonuclease Z/Hydroxyacylglutathione hydrolase-like"/>
    <property type="match status" value="1"/>
</dbReference>
<comment type="similarity">
    <text evidence="1">Belongs to the metallo-beta-lactamase superfamily.</text>
</comment>
<keyword evidence="2" id="KW-0479">Metal-binding</keyword>
<evidence type="ECO:0000259" key="5">
    <source>
        <dbReference type="SMART" id="SM00849"/>
    </source>
</evidence>
<evidence type="ECO:0000313" key="6">
    <source>
        <dbReference type="EMBL" id="KGD76743.1"/>
    </source>
</evidence>
<dbReference type="GO" id="GO:0046872">
    <property type="term" value="F:metal ion binding"/>
    <property type="evidence" value="ECO:0007669"/>
    <property type="project" value="UniProtKB-KW"/>
</dbReference>
<evidence type="ECO:0000256" key="2">
    <source>
        <dbReference type="ARBA" id="ARBA00022723"/>
    </source>
</evidence>
<feature type="domain" description="Metallo-beta-lactamase" evidence="5">
    <location>
        <begin position="51"/>
        <end position="238"/>
    </location>
</feature>
<proteinExistence type="inferred from homology"/>